<accession>A0A914QVG2</accession>
<feature type="compositionally biased region" description="Basic and acidic residues" evidence="8">
    <location>
        <begin position="1"/>
        <end position="14"/>
    </location>
</feature>
<feature type="domain" description="Non-structural maintenance of chromosome element 4 C-terminal" evidence="9">
    <location>
        <begin position="153"/>
        <end position="246"/>
    </location>
</feature>
<dbReference type="GO" id="GO:0005634">
    <property type="term" value="C:nucleus"/>
    <property type="evidence" value="ECO:0007669"/>
    <property type="project" value="UniProtKB-SubCell"/>
</dbReference>
<keyword evidence="6 7" id="KW-0539">Nucleus</keyword>
<evidence type="ECO:0000256" key="4">
    <source>
        <dbReference type="ARBA" id="ARBA00023172"/>
    </source>
</evidence>
<keyword evidence="10" id="KW-1185">Reference proteome</keyword>
<dbReference type="PANTHER" id="PTHR16140:SF0">
    <property type="entry name" value="NON-STRUCTURAL MAINTENANCE OF CHROMOSOMES ELEMENT 4"/>
    <property type="match status" value="1"/>
</dbReference>
<name>A0A914QVG2_9BILA</name>
<dbReference type="AlphaFoldDB" id="A0A914QVG2"/>
<dbReference type="InterPro" id="IPR027786">
    <property type="entry name" value="Nse4/EID"/>
</dbReference>
<evidence type="ECO:0000313" key="11">
    <source>
        <dbReference type="WBParaSite" id="PDA_v2.g8177.t1"/>
    </source>
</evidence>
<feature type="region of interest" description="Disordered" evidence="8">
    <location>
        <begin position="1"/>
        <end position="39"/>
    </location>
</feature>
<protein>
    <recommendedName>
        <fullName evidence="7">Non-structural maintenance of chromosomes element 4</fullName>
    </recommendedName>
</protein>
<comment type="function">
    <text evidence="7">Component of the SMC5-SMC6 complex, that promotes sister chromatid alignment after DNA damage and facilitates double-stranded DNA breaks (DSBs) repair via homologous recombination between sister chromatids.</text>
</comment>
<keyword evidence="5 7" id="KW-0234">DNA repair</keyword>
<keyword evidence="4 7" id="KW-0233">DNA recombination</keyword>
<feature type="compositionally biased region" description="Basic and acidic residues" evidence="8">
    <location>
        <begin position="96"/>
        <end position="109"/>
    </location>
</feature>
<evidence type="ECO:0000256" key="2">
    <source>
        <dbReference type="ARBA" id="ARBA00008997"/>
    </source>
</evidence>
<proteinExistence type="inferred from homology"/>
<reference evidence="11" key="1">
    <citation type="submission" date="2022-11" db="UniProtKB">
        <authorList>
            <consortium name="WormBaseParasite"/>
        </authorList>
    </citation>
    <scope>IDENTIFICATION</scope>
</reference>
<dbReference type="WBParaSite" id="PDA_v2.g8177.t1">
    <property type="protein sequence ID" value="PDA_v2.g8177.t1"/>
    <property type="gene ID" value="PDA_v2.g8177"/>
</dbReference>
<organism evidence="10 11">
    <name type="scientific">Panagrolaimus davidi</name>
    <dbReference type="NCBI Taxonomy" id="227884"/>
    <lineage>
        <taxon>Eukaryota</taxon>
        <taxon>Metazoa</taxon>
        <taxon>Ecdysozoa</taxon>
        <taxon>Nematoda</taxon>
        <taxon>Chromadorea</taxon>
        <taxon>Rhabditida</taxon>
        <taxon>Tylenchina</taxon>
        <taxon>Panagrolaimomorpha</taxon>
        <taxon>Panagrolaimoidea</taxon>
        <taxon>Panagrolaimidae</taxon>
        <taxon>Panagrolaimus</taxon>
    </lineage>
</organism>
<dbReference type="GO" id="GO:0006310">
    <property type="term" value="P:DNA recombination"/>
    <property type="evidence" value="ECO:0007669"/>
    <property type="project" value="UniProtKB-UniRule"/>
</dbReference>
<feature type="region of interest" description="Disordered" evidence="8">
    <location>
        <begin position="88"/>
        <end position="109"/>
    </location>
</feature>
<evidence type="ECO:0000256" key="6">
    <source>
        <dbReference type="ARBA" id="ARBA00023242"/>
    </source>
</evidence>
<sequence>MHVKAKADLMDPRLPHPSTPLPRLRTPTSETAKRYAAPECDTLNSEKRRKVDICLPELYTVNNGNGRPELSFDDSANETAAIINTEFGAAPKPKNLRAEPAPRKNTQKRELVNVKDKQTNEIVEEKDADLNKQLDHVIKSFRNVFKERKLRRLNYYEFVTDPHDFGATIQNCFCIAFLLKDMRLYLEKKEDDEFPYLRKLSKDEKTSADQVIDGGKPFQTNQTINTITYSKWQGIVHDLNLTEALIKPKKNQPFVNQPNRQQRHVLPLSFMTPPTSMQRLPSFPELDSPSYAQFFARNEEWCTTITQKDGPEFVVRDAVTRLENKIEIHISQPSNLRLHNWITDKGYSVESLPPHKLLFYGKLDECVRVEALILHFYFEGKLDLQLFNLRKEHKQLLIEEEYIKFGEEVEILLQGFALEESKPGYGSLLNAIKYIVENGDVKGL</sequence>
<dbReference type="GO" id="GO:0006281">
    <property type="term" value="P:DNA repair"/>
    <property type="evidence" value="ECO:0007669"/>
    <property type="project" value="UniProtKB-UniRule"/>
</dbReference>
<evidence type="ECO:0000256" key="3">
    <source>
        <dbReference type="ARBA" id="ARBA00022763"/>
    </source>
</evidence>
<dbReference type="PANTHER" id="PTHR16140">
    <property type="entry name" value="NON-STRUCTURAL MAINTENANCE OF CHROMOSOMES ELEMENT 4"/>
    <property type="match status" value="1"/>
</dbReference>
<evidence type="ECO:0000256" key="8">
    <source>
        <dbReference type="SAM" id="MobiDB-lite"/>
    </source>
</evidence>
<comment type="subunit">
    <text evidence="7">Component of the SMC5-SMC6 complex.</text>
</comment>
<evidence type="ECO:0000313" key="10">
    <source>
        <dbReference type="Proteomes" id="UP000887578"/>
    </source>
</evidence>
<evidence type="ECO:0000256" key="1">
    <source>
        <dbReference type="ARBA" id="ARBA00004123"/>
    </source>
</evidence>
<evidence type="ECO:0000256" key="7">
    <source>
        <dbReference type="RuleBase" id="RU365071"/>
    </source>
</evidence>
<dbReference type="Proteomes" id="UP000887578">
    <property type="component" value="Unplaced"/>
</dbReference>
<evidence type="ECO:0000256" key="5">
    <source>
        <dbReference type="ARBA" id="ARBA00023204"/>
    </source>
</evidence>
<keyword evidence="3 7" id="KW-0227">DNA damage</keyword>
<dbReference type="InterPro" id="IPR014854">
    <property type="entry name" value="Nse4_C"/>
</dbReference>
<evidence type="ECO:0000259" key="9">
    <source>
        <dbReference type="Pfam" id="PF08743"/>
    </source>
</evidence>
<dbReference type="Pfam" id="PF08743">
    <property type="entry name" value="Nse4_C"/>
    <property type="match status" value="1"/>
</dbReference>
<comment type="subcellular location">
    <subcellularLocation>
        <location evidence="1 7">Nucleus</location>
    </subcellularLocation>
</comment>
<dbReference type="GO" id="GO:0030915">
    <property type="term" value="C:Smc5-Smc6 complex"/>
    <property type="evidence" value="ECO:0007669"/>
    <property type="project" value="UniProtKB-UniRule"/>
</dbReference>
<comment type="similarity">
    <text evidence="2 7">Belongs to the NSE4 family.</text>
</comment>